<dbReference type="EMBL" id="LQOP01000034">
    <property type="protein sequence ID" value="ORV20958.1"/>
    <property type="molecule type" value="Genomic_DNA"/>
</dbReference>
<feature type="region of interest" description="Disordered" evidence="1">
    <location>
        <begin position="584"/>
        <end position="606"/>
    </location>
</feature>
<reference evidence="2 4" key="1">
    <citation type="submission" date="2015-03" db="EMBL/GenBank/DDBJ databases">
        <authorList>
            <person name="Murphy D."/>
        </authorList>
    </citation>
    <scope>NUCLEOTIDE SEQUENCE [LARGE SCALE GENOMIC DNA]</scope>
    <source>
        <strain evidence="2 4">D16</strain>
    </source>
</reference>
<dbReference type="RefSeq" id="WP_085142588.1">
    <property type="nucleotide sequence ID" value="NZ_JACKVA010000035.1"/>
</dbReference>
<evidence type="ECO:0000256" key="1">
    <source>
        <dbReference type="SAM" id="MobiDB-lite"/>
    </source>
</evidence>
<keyword evidence="5" id="KW-1185">Reference proteome</keyword>
<dbReference type="Proteomes" id="UP000182227">
    <property type="component" value="Unassembled WGS sequence"/>
</dbReference>
<name>A0A0U1D387_9MYCO</name>
<dbReference type="AlphaFoldDB" id="A0A0U1D387"/>
<feature type="compositionally biased region" description="Low complexity" evidence="1">
    <location>
        <begin position="595"/>
        <end position="606"/>
    </location>
</feature>
<reference evidence="3 5" key="2">
    <citation type="submission" date="2016-01" db="EMBL/GenBank/DDBJ databases">
        <title>The new phylogeny of the genus Mycobacterium.</title>
        <authorList>
            <person name="Tarcisio F."/>
            <person name="Conor M."/>
            <person name="Antonella G."/>
            <person name="Elisabetta G."/>
            <person name="Giulia F.S."/>
            <person name="Sara T."/>
            <person name="Anna F."/>
            <person name="Clotilde B."/>
            <person name="Roberto B."/>
            <person name="Veronica D.S."/>
            <person name="Fabio R."/>
            <person name="Monica P."/>
            <person name="Olivier J."/>
            <person name="Enrico T."/>
            <person name="Nicola S."/>
        </authorList>
    </citation>
    <scope>NUCLEOTIDE SEQUENCE [LARGE SCALE GENOMIC DNA]</scope>
    <source>
        <strain evidence="3 5">CCUG 50187</strain>
    </source>
</reference>
<evidence type="ECO:0000313" key="5">
    <source>
        <dbReference type="Proteomes" id="UP000193811"/>
    </source>
</evidence>
<organism evidence="2 4">
    <name type="scientific">Mycolicibacterium conceptionense</name>
    <dbReference type="NCBI Taxonomy" id="451644"/>
    <lineage>
        <taxon>Bacteria</taxon>
        <taxon>Bacillati</taxon>
        <taxon>Actinomycetota</taxon>
        <taxon>Actinomycetes</taxon>
        <taxon>Mycobacteriales</taxon>
        <taxon>Mycobacteriaceae</taxon>
        <taxon>Mycolicibacterium</taxon>
    </lineage>
</organism>
<evidence type="ECO:0000313" key="2">
    <source>
        <dbReference type="EMBL" id="CQD07238.1"/>
    </source>
</evidence>
<gene>
    <name evidence="3" type="ORF">AWB98_01270</name>
    <name evidence="2" type="ORF">BN970_01360</name>
</gene>
<sequence>MTSETSDLTEVTELPPGYWVDPRTGAWCSIPWPTDPEERQRIADNSLGPLLIRWAENRLTPEEFEQFGPGLIHPDTGEDWRFTPGQKRFLILWYHFDANGIYTYRRAVKRGSKGTGKDPMAAAHGNCELAGPSQLVLDEVTSQWVGRQHRMPLVQIASNAESQSKDTLFIANAMWSREAREWHRIETGAVKTTMDDRGRFEVLTAREASSEGDPATFIILNESHHMTASSGGHRLTAVARRNVGKSPEALQARLVEYTNAHAMGADSTAERSFNSWQKQISGKFPGLRQDILYDSIEADPNLRIEVPEELKRAIEQAYSDAPWHHAERLEGEVLDPDTTPAEAIRFYLNGLAAREDAWIDPRNWDTLARPEIVLADREQIAMFLDCSKSEDATGLVGVRISDGFTFSLGIWQAPKGGRGKGWLAPRHEVDAVVRETMQRYRVMWFGVDPSPATDDSTEANYWLPTIDAWHRDYHRKLKLWATPGQALGHSVKFDMRLSQRGAHDRLKDFTEMAEQVAIWIDEDQAFFHDGDTALRLHVHNARNRPNQWGTSLGKESRDSKQHVDLAVCMVGAHLGRRLVLNNTKIRTGSRETRSGRTTQGRTTFVH</sequence>
<proteinExistence type="predicted"/>
<dbReference type="Proteomes" id="UP000193811">
    <property type="component" value="Unassembled WGS sequence"/>
</dbReference>
<dbReference type="EMBL" id="CTEF01000001">
    <property type="protein sequence ID" value="CQD07238.1"/>
    <property type="molecule type" value="Genomic_DNA"/>
</dbReference>
<evidence type="ECO:0000313" key="4">
    <source>
        <dbReference type="Proteomes" id="UP000182227"/>
    </source>
</evidence>
<evidence type="ECO:0000313" key="3">
    <source>
        <dbReference type="EMBL" id="ORV20958.1"/>
    </source>
</evidence>
<dbReference type="GeneID" id="44299590"/>
<accession>A0A0U1D387</accession>
<protein>
    <submittedName>
        <fullName evidence="3">Terminase</fullName>
    </submittedName>
</protein>